<evidence type="ECO:0000313" key="3">
    <source>
        <dbReference type="Proteomes" id="UP000604341"/>
    </source>
</evidence>
<comment type="caution">
    <text evidence="2">The sequence shown here is derived from an EMBL/GenBank/DDBJ whole genome shotgun (WGS) entry which is preliminary data.</text>
</comment>
<feature type="signal peptide" evidence="1">
    <location>
        <begin position="1"/>
        <end position="33"/>
    </location>
</feature>
<keyword evidence="3" id="KW-1185">Reference proteome</keyword>
<reference evidence="3" key="1">
    <citation type="journal article" date="2019" name="Int. J. Syst. Evol. Microbiol.">
        <title>The Global Catalogue of Microorganisms (GCM) 10K type strain sequencing project: providing services to taxonomists for standard genome sequencing and annotation.</title>
        <authorList>
            <consortium name="The Broad Institute Genomics Platform"/>
            <consortium name="The Broad Institute Genome Sequencing Center for Infectious Disease"/>
            <person name="Wu L."/>
            <person name="Ma J."/>
        </authorList>
    </citation>
    <scope>NUCLEOTIDE SEQUENCE [LARGE SCALE GENOMIC DNA]</scope>
    <source>
        <strain evidence="3">JCM 19173</strain>
    </source>
</reference>
<proteinExistence type="predicted"/>
<feature type="chain" id="PRO_5046419487" description="Lipoprotein" evidence="1">
    <location>
        <begin position="34"/>
        <end position="163"/>
    </location>
</feature>
<dbReference type="EMBL" id="BMPE01000001">
    <property type="protein sequence ID" value="GGK91638.1"/>
    <property type="molecule type" value="Genomic_DNA"/>
</dbReference>
<gene>
    <name evidence="2" type="ORF">GCM10010844_07720</name>
</gene>
<evidence type="ECO:0008006" key="4">
    <source>
        <dbReference type="Google" id="ProtNLM"/>
    </source>
</evidence>
<sequence>MNLMRGPYPAPMNLKVLPALLALPLLGACAPLASILANSENEGPRPRTAGPLTVGQTWTVSGPIDGRTVTQSVNIPNLLDVADGTASVSGLDQAQAFDSNQAGFSVATFNKDRRTLRFNWIAEDGAQYTCQIDTLLSQPYSGRLTLKKSGYEATGTCTATSSS</sequence>
<dbReference type="PROSITE" id="PS51257">
    <property type="entry name" value="PROKAR_LIPOPROTEIN"/>
    <property type="match status" value="1"/>
</dbReference>
<evidence type="ECO:0000313" key="2">
    <source>
        <dbReference type="EMBL" id="GGK91638.1"/>
    </source>
</evidence>
<dbReference type="Proteomes" id="UP000604341">
    <property type="component" value="Unassembled WGS sequence"/>
</dbReference>
<evidence type="ECO:0000256" key="1">
    <source>
        <dbReference type="SAM" id="SignalP"/>
    </source>
</evidence>
<name>A0ABQ2FID6_9DEIO</name>
<protein>
    <recommendedName>
        <fullName evidence="4">Lipoprotein</fullName>
    </recommendedName>
</protein>
<accession>A0ABQ2FID6</accession>
<keyword evidence="1" id="KW-0732">Signal</keyword>
<organism evidence="2 3">
    <name type="scientific">Deinococcus radiotolerans</name>
    <dbReference type="NCBI Taxonomy" id="1309407"/>
    <lineage>
        <taxon>Bacteria</taxon>
        <taxon>Thermotogati</taxon>
        <taxon>Deinococcota</taxon>
        <taxon>Deinococci</taxon>
        <taxon>Deinococcales</taxon>
        <taxon>Deinococcaceae</taxon>
        <taxon>Deinococcus</taxon>
    </lineage>
</organism>